<feature type="transmembrane region" description="Helical" evidence="5">
    <location>
        <begin position="44"/>
        <end position="63"/>
    </location>
</feature>
<evidence type="ECO:0000256" key="1">
    <source>
        <dbReference type="ARBA" id="ARBA00004141"/>
    </source>
</evidence>
<feature type="transmembrane region" description="Helical" evidence="5">
    <location>
        <begin position="84"/>
        <end position="105"/>
    </location>
</feature>
<feature type="transmembrane region" description="Helical" evidence="5">
    <location>
        <begin position="277"/>
        <end position="296"/>
    </location>
</feature>
<keyword evidence="2 5" id="KW-0812">Transmembrane</keyword>
<feature type="transmembrane region" description="Helical" evidence="5">
    <location>
        <begin position="210"/>
        <end position="235"/>
    </location>
</feature>
<dbReference type="PANTHER" id="PTHR11040">
    <property type="entry name" value="ZINC/IRON TRANSPORTER"/>
    <property type="match status" value="1"/>
</dbReference>
<feature type="transmembrane region" description="Helical" evidence="5">
    <location>
        <begin position="181"/>
        <end position="204"/>
    </location>
</feature>
<dbReference type="GeneTree" id="ENSGT00940000160962"/>
<dbReference type="AlphaFoldDB" id="A0A8D0E250"/>
<reference evidence="6" key="1">
    <citation type="submission" date="2025-08" db="UniProtKB">
        <authorList>
            <consortium name="Ensembl"/>
        </authorList>
    </citation>
    <scope>IDENTIFICATION</scope>
</reference>
<evidence type="ECO:0000256" key="4">
    <source>
        <dbReference type="ARBA" id="ARBA00023136"/>
    </source>
</evidence>
<dbReference type="OMA" id="VMEICIA"/>
<dbReference type="InterPro" id="IPR003689">
    <property type="entry name" value="ZIP"/>
</dbReference>
<reference evidence="6" key="2">
    <citation type="submission" date="2025-09" db="UniProtKB">
        <authorList>
            <consortium name="Ensembl"/>
        </authorList>
    </citation>
    <scope>IDENTIFICATION</scope>
</reference>
<keyword evidence="7" id="KW-1185">Reference proteome</keyword>
<dbReference type="Pfam" id="PF02535">
    <property type="entry name" value="Zip"/>
    <property type="match status" value="1"/>
</dbReference>
<dbReference type="Proteomes" id="UP000694421">
    <property type="component" value="Unplaced"/>
</dbReference>
<evidence type="ECO:0000313" key="7">
    <source>
        <dbReference type="Proteomes" id="UP000694421"/>
    </source>
</evidence>
<accession>A0A8D0E250</accession>
<organism evidence="6 7">
    <name type="scientific">Salvator merianae</name>
    <name type="common">Argentine black and white tegu</name>
    <name type="synonym">Tupinambis merianae</name>
    <dbReference type="NCBI Taxonomy" id="96440"/>
    <lineage>
        <taxon>Eukaryota</taxon>
        <taxon>Metazoa</taxon>
        <taxon>Chordata</taxon>
        <taxon>Craniata</taxon>
        <taxon>Vertebrata</taxon>
        <taxon>Euteleostomi</taxon>
        <taxon>Lepidosauria</taxon>
        <taxon>Squamata</taxon>
        <taxon>Bifurcata</taxon>
        <taxon>Unidentata</taxon>
        <taxon>Episquamata</taxon>
        <taxon>Laterata</taxon>
        <taxon>Teiioidea</taxon>
        <taxon>Teiidae</taxon>
        <taxon>Salvator</taxon>
    </lineage>
</organism>
<evidence type="ECO:0008006" key="8">
    <source>
        <dbReference type="Google" id="ProtNLM"/>
    </source>
</evidence>
<evidence type="ECO:0000256" key="3">
    <source>
        <dbReference type="ARBA" id="ARBA00022989"/>
    </source>
</evidence>
<evidence type="ECO:0000256" key="2">
    <source>
        <dbReference type="ARBA" id="ARBA00022692"/>
    </source>
</evidence>
<comment type="subcellular location">
    <subcellularLocation>
        <location evidence="1">Membrane</location>
        <topology evidence="1">Multi-pass membrane protein</topology>
    </subcellularLocation>
</comment>
<sequence length="297" mass="31003">MGSLEALKLGCLLALALLPLLCGLLPAALLRLRGAPESGSLAGRARSLLSCAAAGVFLAACLLDIVPDSLADLRDELRRRDLPVALDFPGPELILALGFLLILVLEHVVLDCSERQRDDASLPLLSCAEASPGEAAAPRCHGQAEGQPPSPFRSLVLTLALSLHSVFEGLAVGLQDTESKVLQLAVAILLHKTIIAASLALLLLQSRLPLRWLTASVAAFVLMSPLGVGLGMAVTHSLSAGSRAARSVLEGVAAGTFMYITFLEILPQELNTPTDRLPKVLAVLLGFAGMAGLRLLG</sequence>
<dbReference type="PANTHER" id="PTHR11040:SF214">
    <property type="entry name" value="SOLUTE CARRIER FAMILY 39 (ZINC TRANSPORTER), MEMBER 1"/>
    <property type="match status" value="1"/>
</dbReference>
<protein>
    <recommendedName>
        <fullName evidence="8">Zinc transporter ZIP1</fullName>
    </recommendedName>
</protein>
<dbReference type="Ensembl" id="ENSSMRT00000029439.1">
    <property type="protein sequence ID" value="ENSSMRP00000025143.1"/>
    <property type="gene ID" value="ENSSMRG00000019446.1"/>
</dbReference>
<name>A0A8D0E250_SALMN</name>
<evidence type="ECO:0000256" key="5">
    <source>
        <dbReference type="SAM" id="Phobius"/>
    </source>
</evidence>
<keyword evidence="4 5" id="KW-0472">Membrane</keyword>
<proteinExistence type="predicted"/>
<keyword evidence="3 5" id="KW-1133">Transmembrane helix</keyword>
<dbReference type="GO" id="GO:0005886">
    <property type="term" value="C:plasma membrane"/>
    <property type="evidence" value="ECO:0007669"/>
    <property type="project" value="TreeGrafter"/>
</dbReference>
<dbReference type="GO" id="GO:0005385">
    <property type="term" value="F:zinc ion transmembrane transporter activity"/>
    <property type="evidence" value="ECO:0007669"/>
    <property type="project" value="TreeGrafter"/>
</dbReference>
<feature type="transmembrane region" description="Helical" evidence="5">
    <location>
        <begin position="247"/>
        <end position="265"/>
    </location>
</feature>
<evidence type="ECO:0000313" key="6">
    <source>
        <dbReference type="Ensembl" id="ENSSMRP00000025143.1"/>
    </source>
</evidence>